<geneLocation type="plasmid" evidence="1 2">
    <name>pRinCIP108029a</name>
</geneLocation>
<evidence type="ECO:0000313" key="2">
    <source>
        <dbReference type="Proteomes" id="UP001322785"/>
    </source>
</evidence>
<dbReference type="Proteomes" id="UP001322785">
    <property type="component" value="Plasmid pRinCIP108029a"/>
</dbReference>
<gene>
    <name evidence="1" type="ORF">U5G49_007298</name>
</gene>
<reference evidence="1 2" key="1">
    <citation type="submission" date="2023-12" db="EMBL/GenBank/DDBJ databases">
        <authorList>
            <person name="Menendez E."/>
            <person name="Kaur S."/>
            <person name="Flores-Felix J.D."/>
            <person name="diCenzo G.C."/>
            <person name="Peix A."/>
            <person name="Velazquez E."/>
        </authorList>
    </citation>
    <scope>NUCLEOTIDE SEQUENCE [LARGE SCALE GENOMIC DNA]</scope>
    <source>
        <strain evidence="1 2">CIP 108029</strain>
        <plasmid evidence="1 2">pRinCIP108029a</plasmid>
    </source>
</reference>
<organism evidence="1 2">
    <name type="scientific">Rhizobium indigoferae</name>
    <dbReference type="NCBI Taxonomy" id="158891"/>
    <lineage>
        <taxon>Bacteria</taxon>
        <taxon>Pseudomonadati</taxon>
        <taxon>Pseudomonadota</taxon>
        <taxon>Alphaproteobacteria</taxon>
        <taxon>Hyphomicrobiales</taxon>
        <taxon>Rhizobiaceae</taxon>
        <taxon>Rhizobium/Agrobacterium group</taxon>
        <taxon>Rhizobium</taxon>
    </lineage>
</organism>
<protein>
    <submittedName>
        <fullName evidence="1">Uncharacterized protein</fullName>
    </submittedName>
</protein>
<sequence>MTQEKITSGRKIGNFFVSSALDAQSSQGLEYHVEIKNLTTLPFDIQVISQIPDVKAARFIPKMGSTIKWAADFTSLHNNPLKQKCQVSRLTLDEFRIQVATIRSKRAFWKTWDDEDVVPALEILVKD</sequence>
<keyword evidence="1" id="KW-0614">Plasmid</keyword>
<accession>A0ABZ1DQU5</accession>
<name>A0ABZ1DQU5_9HYPH</name>
<dbReference type="RefSeq" id="WP_193446027.1">
    <property type="nucleotide sequence ID" value="NZ_BSOQ01000034.1"/>
</dbReference>
<dbReference type="EMBL" id="CP140639">
    <property type="protein sequence ID" value="WRW37687.1"/>
    <property type="molecule type" value="Genomic_DNA"/>
</dbReference>
<proteinExistence type="predicted"/>
<evidence type="ECO:0000313" key="1">
    <source>
        <dbReference type="EMBL" id="WRW37687.1"/>
    </source>
</evidence>
<keyword evidence="2" id="KW-1185">Reference proteome</keyword>